<name>A0A3G3IGY4_9ARCH</name>
<organism evidence="1 2">
    <name type="scientific">Methanomethylophilus alvi</name>
    <dbReference type="NCBI Taxonomy" id="1291540"/>
    <lineage>
        <taxon>Archaea</taxon>
        <taxon>Methanobacteriati</taxon>
        <taxon>Thermoplasmatota</taxon>
        <taxon>Thermoplasmata</taxon>
        <taxon>Methanomassiliicoccales</taxon>
        <taxon>Methanomethylophilaceae</taxon>
        <taxon>Methanomethylophilus</taxon>
    </lineage>
</organism>
<dbReference type="AlphaFoldDB" id="A0A3G3IGY4"/>
<proteinExistence type="predicted"/>
<dbReference type="GeneID" id="41321752"/>
<dbReference type="EMBL" id="CP017686">
    <property type="protein sequence ID" value="AYQ55113.1"/>
    <property type="molecule type" value="Genomic_DNA"/>
</dbReference>
<gene>
    <name evidence="1" type="ORF">BKD89_04760</name>
</gene>
<dbReference type="Proteomes" id="UP000273278">
    <property type="component" value="Chromosome"/>
</dbReference>
<reference evidence="1 2" key="1">
    <citation type="submission" date="2016-10" db="EMBL/GenBank/DDBJ databases">
        <title>Complete genome of the TMA-utilizing, human hosted archaeon Methanomethylophilus alvus Gen. nov, sp. nov., strain Mx-05, derived from a pure culture.</title>
        <authorList>
            <person name="Brugere J.-F."/>
            <person name="Ben Hania W."/>
            <person name="Chaudhary P.P."/>
            <person name="Gaci N."/>
            <person name="Borrel G."/>
            <person name="Cao Van Tuat L."/>
            <person name="Fardeau M.-L."/>
            <person name="Harris H.M.B."/>
            <person name="O'Toole P.W."/>
            <person name="Ollivier B."/>
        </authorList>
    </citation>
    <scope>NUCLEOTIDE SEQUENCE [LARGE SCALE GENOMIC DNA]</scope>
    <source>
        <strain evidence="1 2">Mx-05</strain>
    </source>
</reference>
<accession>A0A3G3IGY4</accession>
<evidence type="ECO:0000313" key="2">
    <source>
        <dbReference type="Proteomes" id="UP000273278"/>
    </source>
</evidence>
<sequence length="64" mass="7260">MHIIMEFKKTRSNASDDTLRKTSENALEQIRDRKYFHGLKGDVLMHGIAVRGKDVLVSSDTVSL</sequence>
<evidence type="ECO:0000313" key="1">
    <source>
        <dbReference type="EMBL" id="AYQ55113.1"/>
    </source>
</evidence>
<dbReference type="RefSeq" id="WP_015504853.1">
    <property type="nucleotide sequence ID" value="NZ_LR699000.1"/>
</dbReference>
<protein>
    <submittedName>
        <fullName evidence="1">Uncharacterized protein</fullName>
    </submittedName>
</protein>